<sequence>QEQKVRAMAVGRLEQAGSGGPQEGCGAYAESSGKDEVSEVKRAAGTNTPTHQSMGGSQTSGLATVLAVSSCRHYTGWQLTVPSHPAPYPTPLLLAFSFLKNFTERDHQTENRGYKSGRAALKKIALPQTSKNMGRCCSPAGKTPEASKCPVFRHGDRSPIQTFPNDPIKESSWPQGFGQLTQVGMQQQYELGEHIRKRYEVFLNESYKREQASREVQSEHVYVRSTDVDRTLMSVMANLAGLFPPKDSSVWNPRLLWQPIPVHTMPLSEDRLLYLPFKHCPRFEELEEETLTSMEFQQRLAPYKDFMETLPKLSGYHGQDLFGIWSKIYDPLFCEDVHNFTLPSWATEDTMTKLKELSELSLLSLYGVYKQKEKSRLQGGVLVKDIIDQMKKATQPANRRKLMLYSAHDTTVCGLQMALEVYNGLIPPYASCHITELYHDKGSYLVEMYYLNDTRHEPYPLTLPGCTHSCPLNKFIDLVAPVMPQDWSTECTATNKHQVLKIILAIAFCVVSGVLLLLLFTLIRYGPCWQRESYRNI</sequence>
<keyword evidence="11" id="KW-1185">Reference proteome</keyword>
<dbReference type="CDD" id="cd07061">
    <property type="entry name" value="HP_HAP_like"/>
    <property type="match status" value="1"/>
</dbReference>
<keyword evidence="4" id="KW-0732">Signal</keyword>
<evidence type="ECO:0000256" key="8">
    <source>
        <dbReference type="SAM" id="MobiDB-lite"/>
    </source>
</evidence>
<keyword evidence="6" id="KW-1015">Disulfide bond</keyword>
<evidence type="ECO:0000313" key="10">
    <source>
        <dbReference type="EMBL" id="KAG8516265.1"/>
    </source>
</evidence>
<feature type="non-terminal residue" evidence="10">
    <location>
        <position position="537"/>
    </location>
</feature>
<organism evidence="10 11">
    <name type="scientific">Galemys pyrenaicus</name>
    <name type="common">Iberian desman</name>
    <name type="synonym">Pyrenean desman</name>
    <dbReference type="NCBI Taxonomy" id="202257"/>
    <lineage>
        <taxon>Eukaryota</taxon>
        <taxon>Metazoa</taxon>
        <taxon>Chordata</taxon>
        <taxon>Craniata</taxon>
        <taxon>Vertebrata</taxon>
        <taxon>Euteleostomi</taxon>
        <taxon>Mammalia</taxon>
        <taxon>Eutheria</taxon>
        <taxon>Laurasiatheria</taxon>
        <taxon>Eulipotyphla</taxon>
        <taxon>Talpidae</taxon>
        <taxon>Galemys</taxon>
    </lineage>
</organism>
<evidence type="ECO:0000256" key="6">
    <source>
        <dbReference type="ARBA" id="ARBA00023157"/>
    </source>
</evidence>
<reference evidence="10" key="1">
    <citation type="journal article" date="2021" name="Evol. Appl.">
        <title>The genome of the Pyrenean desman and the effects of bottlenecks and inbreeding on the genomic landscape of an endangered species.</title>
        <authorList>
            <person name="Escoda L."/>
            <person name="Castresana J."/>
        </authorList>
    </citation>
    <scope>NUCLEOTIDE SEQUENCE</scope>
    <source>
        <strain evidence="10">IBE-C5619</strain>
    </source>
</reference>
<dbReference type="EC" id="3.1.3.2" evidence="3"/>
<dbReference type="OrthoDB" id="258392at2759"/>
<evidence type="ECO:0000256" key="4">
    <source>
        <dbReference type="ARBA" id="ARBA00022729"/>
    </source>
</evidence>
<dbReference type="FunFam" id="3.40.50.1240:FF:000010">
    <property type="entry name" value="Prostatic acid phosphatase"/>
    <property type="match status" value="1"/>
</dbReference>
<dbReference type="GO" id="GO:0003993">
    <property type="term" value="F:acid phosphatase activity"/>
    <property type="evidence" value="ECO:0007669"/>
    <property type="project" value="UniProtKB-EC"/>
</dbReference>
<gene>
    <name evidence="10" type="ORF">J0S82_018912</name>
</gene>
<dbReference type="PANTHER" id="PTHR11567">
    <property type="entry name" value="ACID PHOSPHATASE-RELATED"/>
    <property type="match status" value="1"/>
</dbReference>
<feature type="region of interest" description="Disordered" evidence="8">
    <location>
        <begin position="1"/>
        <end position="40"/>
    </location>
</feature>
<keyword evidence="5" id="KW-0378">Hydrolase</keyword>
<proteinExistence type="inferred from homology"/>
<keyword evidence="9" id="KW-0812">Transmembrane</keyword>
<dbReference type="InterPro" id="IPR033379">
    <property type="entry name" value="Acid_Pase_AS"/>
</dbReference>
<accession>A0A8J6AFJ0</accession>
<keyword evidence="9" id="KW-1133">Transmembrane helix</keyword>
<dbReference type="InterPro" id="IPR050645">
    <property type="entry name" value="Histidine_acid_phosphatase"/>
</dbReference>
<keyword evidence="7" id="KW-0325">Glycoprotein</keyword>
<comment type="caution">
    <text evidence="10">The sequence shown here is derived from an EMBL/GenBank/DDBJ whole genome shotgun (WGS) entry which is preliminary data.</text>
</comment>
<dbReference type="PROSITE" id="PS00778">
    <property type="entry name" value="HIS_ACID_PHOSPHAT_2"/>
    <property type="match status" value="1"/>
</dbReference>
<keyword evidence="9" id="KW-0472">Membrane</keyword>
<dbReference type="Pfam" id="PF00328">
    <property type="entry name" value="His_Phos_2"/>
    <property type="match status" value="1"/>
</dbReference>
<name>A0A8J6AFJ0_GALPY</name>
<evidence type="ECO:0000256" key="5">
    <source>
        <dbReference type="ARBA" id="ARBA00022801"/>
    </source>
</evidence>
<dbReference type="InterPro" id="IPR029033">
    <property type="entry name" value="His_PPase_superfam"/>
</dbReference>
<comment type="catalytic activity">
    <reaction evidence="1">
        <text>a phosphate monoester + H2O = an alcohol + phosphate</text>
        <dbReference type="Rhea" id="RHEA:15017"/>
        <dbReference type="ChEBI" id="CHEBI:15377"/>
        <dbReference type="ChEBI" id="CHEBI:30879"/>
        <dbReference type="ChEBI" id="CHEBI:43474"/>
        <dbReference type="ChEBI" id="CHEBI:67140"/>
        <dbReference type="EC" id="3.1.3.2"/>
    </reaction>
</comment>
<dbReference type="PANTHER" id="PTHR11567:SF211">
    <property type="entry name" value="PROSTATIC ACID PHOSPHATASE"/>
    <property type="match status" value="1"/>
</dbReference>
<comment type="similarity">
    <text evidence="2">Belongs to the histidine acid phosphatase family.</text>
</comment>
<evidence type="ECO:0000256" key="7">
    <source>
        <dbReference type="ARBA" id="ARBA00023180"/>
    </source>
</evidence>
<dbReference type="GO" id="GO:0005886">
    <property type="term" value="C:plasma membrane"/>
    <property type="evidence" value="ECO:0007669"/>
    <property type="project" value="TreeGrafter"/>
</dbReference>
<evidence type="ECO:0000256" key="1">
    <source>
        <dbReference type="ARBA" id="ARBA00000032"/>
    </source>
</evidence>
<dbReference type="EMBL" id="JAGFMF010011681">
    <property type="protein sequence ID" value="KAG8516265.1"/>
    <property type="molecule type" value="Genomic_DNA"/>
</dbReference>
<dbReference type="Proteomes" id="UP000700334">
    <property type="component" value="Unassembled WGS sequence"/>
</dbReference>
<evidence type="ECO:0000256" key="9">
    <source>
        <dbReference type="SAM" id="Phobius"/>
    </source>
</evidence>
<protein>
    <recommendedName>
        <fullName evidence="3">acid phosphatase</fullName>
        <ecNumber evidence="3">3.1.3.2</ecNumber>
    </recommendedName>
</protein>
<evidence type="ECO:0000256" key="2">
    <source>
        <dbReference type="ARBA" id="ARBA00005375"/>
    </source>
</evidence>
<dbReference type="SUPFAM" id="SSF53254">
    <property type="entry name" value="Phosphoglycerate mutase-like"/>
    <property type="match status" value="1"/>
</dbReference>
<evidence type="ECO:0000313" key="11">
    <source>
        <dbReference type="Proteomes" id="UP000700334"/>
    </source>
</evidence>
<dbReference type="AlphaFoldDB" id="A0A8J6AFJ0"/>
<feature type="transmembrane region" description="Helical" evidence="9">
    <location>
        <begin position="502"/>
        <end position="525"/>
    </location>
</feature>
<dbReference type="Gene3D" id="3.40.50.1240">
    <property type="entry name" value="Phosphoglycerate mutase-like"/>
    <property type="match status" value="1"/>
</dbReference>
<evidence type="ECO:0000256" key="3">
    <source>
        <dbReference type="ARBA" id="ARBA00012646"/>
    </source>
</evidence>
<dbReference type="InterPro" id="IPR000560">
    <property type="entry name" value="His_Pase_clade-2"/>
</dbReference>